<evidence type="ECO:0000313" key="3">
    <source>
        <dbReference type="Proteomes" id="UP000078512"/>
    </source>
</evidence>
<proteinExistence type="predicted"/>
<feature type="compositionally biased region" description="Low complexity" evidence="1">
    <location>
        <begin position="528"/>
        <end position="545"/>
    </location>
</feature>
<dbReference type="AlphaFoldDB" id="A0A197KH01"/>
<feature type="compositionally biased region" description="Low complexity" evidence="1">
    <location>
        <begin position="87"/>
        <end position="104"/>
    </location>
</feature>
<feature type="compositionally biased region" description="Polar residues" evidence="1">
    <location>
        <begin position="40"/>
        <end position="49"/>
    </location>
</feature>
<organism evidence="2 3">
    <name type="scientific">Linnemannia elongata AG-77</name>
    <dbReference type="NCBI Taxonomy" id="1314771"/>
    <lineage>
        <taxon>Eukaryota</taxon>
        <taxon>Fungi</taxon>
        <taxon>Fungi incertae sedis</taxon>
        <taxon>Mucoromycota</taxon>
        <taxon>Mortierellomycotina</taxon>
        <taxon>Mortierellomycetes</taxon>
        <taxon>Mortierellales</taxon>
        <taxon>Mortierellaceae</taxon>
        <taxon>Linnemannia</taxon>
    </lineage>
</organism>
<dbReference type="Proteomes" id="UP000078512">
    <property type="component" value="Unassembled WGS sequence"/>
</dbReference>
<feature type="region of interest" description="Disordered" evidence="1">
    <location>
        <begin position="559"/>
        <end position="582"/>
    </location>
</feature>
<feature type="region of interest" description="Disordered" evidence="1">
    <location>
        <begin position="307"/>
        <end position="333"/>
    </location>
</feature>
<dbReference type="OrthoDB" id="10417763at2759"/>
<keyword evidence="3" id="KW-1185">Reference proteome</keyword>
<feature type="compositionally biased region" description="Low complexity" evidence="1">
    <location>
        <begin position="142"/>
        <end position="154"/>
    </location>
</feature>
<dbReference type="EMBL" id="KV442011">
    <property type="protein sequence ID" value="OAQ36433.1"/>
    <property type="molecule type" value="Genomic_DNA"/>
</dbReference>
<reference evidence="2 3" key="1">
    <citation type="submission" date="2016-05" db="EMBL/GenBank/DDBJ databases">
        <title>Genome sequencing reveals origins of a unique bacterial endosymbiosis in the earliest lineages of terrestrial Fungi.</title>
        <authorList>
            <consortium name="DOE Joint Genome Institute"/>
            <person name="Uehling J."/>
            <person name="Gryganskyi A."/>
            <person name="Hameed K."/>
            <person name="Tschaplinski T."/>
            <person name="Misztal P."/>
            <person name="Wu S."/>
            <person name="Desiro A."/>
            <person name="Vande Pol N."/>
            <person name="Du Z.-Y."/>
            <person name="Zienkiewicz A."/>
            <person name="Zienkiewicz K."/>
            <person name="Morin E."/>
            <person name="Tisserant E."/>
            <person name="Splivallo R."/>
            <person name="Hainaut M."/>
            <person name="Henrissat B."/>
            <person name="Ohm R."/>
            <person name="Kuo A."/>
            <person name="Yan J."/>
            <person name="Lipzen A."/>
            <person name="Nolan M."/>
            <person name="Labutti K."/>
            <person name="Barry K."/>
            <person name="Goldstein A."/>
            <person name="Labbe J."/>
            <person name="Schadt C."/>
            <person name="Tuskan G."/>
            <person name="Grigoriev I."/>
            <person name="Martin F."/>
            <person name="Vilgalys R."/>
            <person name="Bonito G."/>
        </authorList>
    </citation>
    <scope>NUCLEOTIDE SEQUENCE [LARGE SCALE GENOMIC DNA]</scope>
    <source>
        <strain evidence="2 3">AG-77</strain>
    </source>
</reference>
<accession>A0A197KH01</accession>
<evidence type="ECO:0000313" key="2">
    <source>
        <dbReference type="EMBL" id="OAQ36433.1"/>
    </source>
</evidence>
<feature type="compositionally biased region" description="Low complexity" evidence="1">
    <location>
        <begin position="320"/>
        <end position="330"/>
    </location>
</feature>
<feature type="compositionally biased region" description="Polar residues" evidence="1">
    <location>
        <begin position="106"/>
        <end position="120"/>
    </location>
</feature>
<feature type="region of interest" description="Disordered" evidence="1">
    <location>
        <begin position="472"/>
        <end position="545"/>
    </location>
</feature>
<feature type="region of interest" description="Disordered" evidence="1">
    <location>
        <begin position="82"/>
        <end position="154"/>
    </location>
</feature>
<feature type="compositionally biased region" description="Low complexity" evidence="1">
    <location>
        <begin position="50"/>
        <end position="70"/>
    </location>
</feature>
<feature type="region of interest" description="Disordered" evidence="1">
    <location>
        <begin position="39"/>
        <end position="70"/>
    </location>
</feature>
<name>A0A197KH01_9FUNG</name>
<protein>
    <submittedName>
        <fullName evidence="2">Uncharacterized protein</fullName>
    </submittedName>
</protein>
<sequence>MSSSNIITANDFALLLGGLESFYNALPVTTSHATTVVASPESTHAQLPTTLQSHDQPQQLQQHQQQQTSPQLQLLVIDSSRPEVRPSRTLPATPATTATESCPPDQETSLSTHTHVTLIQSLDRDLSRPDPAHGTVDQSIQSASTTTPGTSTKATTKIIQSSPLCTNAAEFIANYIWHIPAPAPTHLRNKVSPSVSTMHLSKPSVTAPHSIRHRSVASHITRDSHVEHKQPHWSSTVPKEDEALNKYNRHHRRIGSDPYISADLLPDADDRRSTPLALEKLLDEPHETVLTEEQKRAMIENGRAIGNSATWPHHHRHGNNKNNGNSSNNNYSQRQRDSHINIDMSLQGIGRRDYRSKITYSRDFLMSFRAFNVPPGSIDRIHWIQQNPTLDHPQEAAGLRMARPQPVFQEPRGDYQRAGIYGPEIGHRQSGRGGVFRVKGAIRADSFGGEIDLRREKGQGTAIGNGAFREKVQSTSGEDGGFRGERGKGTFSVDGAFRGDVTSNEGDRCRRGSGFSASNFLPPPPLPSATLAPRPHFQRSSASATGGLSGSVFRFKARMPLGPPAAPQSGFQIRGFESRTAR</sequence>
<feature type="compositionally biased region" description="Basic and acidic residues" evidence="1">
    <location>
        <begin position="122"/>
        <end position="131"/>
    </location>
</feature>
<gene>
    <name evidence="2" type="ORF">K457DRAFT_119812</name>
</gene>
<evidence type="ECO:0000256" key="1">
    <source>
        <dbReference type="SAM" id="MobiDB-lite"/>
    </source>
</evidence>